<comment type="caution">
    <text evidence="2">The sequence shown here is derived from an EMBL/GenBank/DDBJ whole genome shotgun (WGS) entry which is preliminary data.</text>
</comment>
<gene>
    <name evidence="2" type="ORF">E3P99_00444</name>
</gene>
<keyword evidence="3" id="KW-1185">Reference proteome</keyword>
<dbReference type="Proteomes" id="UP000310189">
    <property type="component" value="Unassembled WGS sequence"/>
</dbReference>
<dbReference type="OrthoDB" id="3365394at2759"/>
<proteinExistence type="predicted"/>
<sequence length="205" mass="22953">MHDWPLKTGGDVTCQSLKYALANTTMDEITIAHALSNRISIDVERSLIHTEMITPPTSSTSTNFSINSRTSELLRRRRRGRVLPPQKPVPTMPVPPLPSHPYANSIVNSSCVDLSPSSSPRPDHYSHKLRAPSTASSQSLFFLPNFDEWSVRSHHISNMSNSSVIAPVSSNDSTHDGRESRQSLSHFSKRKSKVFSIKIRNFFKE</sequence>
<name>A0A4T0FVC1_9BASI</name>
<evidence type="ECO:0000256" key="1">
    <source>
        <dbReference type="SAM" id="MobiDB-lite"/>
    </source>
</evidence>
<dbReference type="EMBL" id="SPNW01000004">
    <property type="protein sequence ID" value="TIA92877.1"/>
    <property type="molecule type" value="Genomic_DNA"/>
</dbReference>
<feature type="region of interest" description="Disordered" evidence="1">
    <location>
        <begin position="163"/>
        <end position="185"/>
    </location>
</feature>
<dbReference type="AlphaFoldDB" id="A0A4T0FVC1"/>
<feature type="region of interest" description="Disordered" evidence="1">
    <location>
        <begin position="111"/>
        <end position="131"/>
    </location>
</feature>
<accession>A0A4T0FVC1</accession>
<feature type="compositionally biased region" description="Polar residues" evidence="1">
    <location>
        <begin position="163"/>
        <end position="172"/>
    </location>
</feature>
<organism evidence="2 3">
    <name type="scientific">Wallemia hederae</name>
    <dbReference type="NCBI Taxonomy" id="1540922"/>
    <lineage>
        <taxon>Eukaryota</taxon>
        <taxon>Fungi</taxon>
        <taxon>Dikarya</taxon>
        <taxon>Basidiomycota</taxon>
        <taxon>Wallemiomycotina</taxon>
        <taxon>Wallemiomycetes</taxon>
        <taxon>Wallemiales</taxon>
        <taxon>Wallemiaceae</taxon>
        <taxon>Wallemia</taxon>
    </lineage>
</organism>
<evidence type="ECO:0000313" key="2">
    <source>
        <dbReference type="EMBL" id="TIA92877.1"/>
    </source>
</evidence>
<evidence type="ECO:0000313" key="3">
    <source>
        <dbReference type="Proteomes" id="UP000310189"/>
    </source>
</evidence>
<reference evidence="2 3" key="1">
    <citation type="submission" date="2019-03" db="EMBL/GenBank/DDBJ databases">
        <title>Sequencing 23 genomes of Wallemia ichthyophaga.</title>
        <authorList>
            <person name="Gostincar C."/>
        </authorList>
    </citation>
    <scope>NUCLEOTIDE SEQUENCE [LARGE SCALE GENOMIC DNA]</scope>
    <source>
        <strain evidence="2 3">EXF-5753</strain>
    </source>
</reference>
<protein>
    <submittedName>
        <fullName evidence="2">Uncharacterized protein</fullName>
    </submittedName>
</protein>